<name>A0A2Z7BS37_9LAMI</name>
<feature type="chain" id="PRO_5016378131" description="Mesoderm development candidate 2" evidence="1">
    <location>
        <begin position="22"/>
        <end position="197"/>
    </location>
</feature>
<gene>
    <name evidence="2" type="ORF">F511_01290</name>
</gene>
<reference evidence="2 3" key="1">
    <citation type="journal article" date="2015" name="Proc. Natl. Acad. Sci. U.S.A.">
        <title>The resurrection genome of Boea hygrometrica: A blueprint for survival of dehydration.</title>
        <authorList>
            <person name="Xiao L."/>
            <person name="Yang G."/>
            <person name="Zhang L."/>
            <person name="Yang X."/>
            <person name="Zhao S."/>
            <person name="Ji Z."/>
            <person name="Zhou Q."/>
            <person name="Hu M."/>
            <person name="Wang Y."/>
            <person name="Chen M."/>
            <person name="Xu Y."/>
            <person name="Jin H."/>
            <person name="Xiao X."/>
            <person name="Hu G."/>
            <person name="Bao F."/>
            <person name="Hu Y."/>
            <person name="Wan P."/>
            <person name="Li L."/>
            <person name="Deng X."/>
            <person name="Kuang T."/>
            <person name="Xiang C."/>
            <person name="Zhu J.K."/>
            <person name="Oliver M.J."/>
            <person name="He Y."/>
        </authorList>
    </citation>
    <scope>NUCLEOTIDE SEQUENCE [LARGE SCALE GENOMIC DNA]</scope>
    <source>
        <strain evidence="3">cv. XS01</strain>
    </source>
</reference>
<dbReference type="EMBL" id="KV003144">
    <property type="protein sequence ID" value="KZV37422.1"/>
    <property type="molecule type" value="Genomic_DNA"/>
</dbReference>
<evidence type="ECO:0008006" key="4">
    <source>
        <dbReference type="Google" id="ProtNLM"/>
    </source>
</evidence>
<keyword evidence="1" id="KW-0732">Signal</keyword>
<dbReference type="PANTHER" id="PTHR36357">
    <property type="entry name" value="OS03G0148300 PROTEIN"/>
    <property type="match status" value="1"/>
</dbReference>
<proteinExistence type="predicted"/>
<accession>A0A2Z7BS37</accession>
<evidence type="ECO:0000256" key="1">
    <source>
        <dbReference type="SAM" id="SignalP"/>
    </source>
</evidence>
<keyword evidence="3" id="KW-1185">Reference proteome</keyword>
<dbReference type="PANTHER" id="PTHR36357:SF1">
    <property type="entry name" value="OS03G0148300 PROTEIN"/>
    <property type="match status" value="1"/>
</dbReference>
<sequence>MIYRSISTSLLLGFFILIAYQRGGIDRFAEASKRRIQIDDDLDDVVDDEEDEAWREWGKKKQPEFDPPPTDFTGMGLQEMQEELMKRQLGPVFGFVKLVPGTRRTPDIVSDIAMKWTNVARTGAIEITFTGVDLSTIMFTMQKGQDSLELKEFILSQSDAYEIKIGDQLFRRPGDPTFEEVFEKIQAEKDEILHHEL</sequence>
<dbReference type="Proteomes" id="UP000250235">
    <property type="component" value="Unassembled WGS sequence"/>
</dbReference>
<feature type="signal peptide" evidence="1">
    <location>
        <begin position="1"/>
        <end position="21"/>
    </location>
</feature>
<dbReference type="AlphaFoldDB" id="A0A2Z7BS37"/>
<evidence type="ECO:0000313" key="3">
    <source>
        <dbReference type="Proteomes" id="UP000250235"/>
    </source>
</evidence>
<evidence type="ECO:0000313" key="2">
    <source>
        <dbReference type="EMBL" id="KZV37422.1"/>
    </source>
</evidence>
<organism evidence="2 3">
    <name type="scientific">Dorcoceras hygrometricum</name>
    <dbReference type="NCBI Taxonomy" id="472368"/>
    <lineage>
        <taxon>Eukaryota</taxon>
        <taxon>Viridiplantae</taxon>
        <taxon>Streptophyta</taxon>
        <taxon>Embryophyta</taxon>
        <taxon>Tracheophyta</taxon>
        <taxon>Spermatophyta</taxon>
        <taxon>Magnoliopsida</taxon>
        <taxon>eudicotyledons</taxon>
        <taxon>Gunneridae</taxon>
        <taxon>Pentapetalae</taxon>
        <taxon>asterids</taxon>
        <taxon>lamiids</taxon>
        <taxon>Lamiales</taxon>
        <taxon>Gesneriaceae</taxon>
        <taxon>Didymocarpoideae</taxon>
        <taxon>Trichosporeae</taxon>
        <taxon>Loxocarpinae</taxon>
        <taxon>Dorcoceras</taxon>
    </lineage>
</organism>
<dbReference type="OrthoDB" id="75833at2759"/>
<dbReference type="Gene3D" id="3.30.70.260">
    <property type="match status" value="1"/>
</dbReference>
<protein>
    <recommendedName>
        <fullName evidence="4">Mesoderm development candidate 2</fullName>
    </recommendedName>
</protein>